<evidence type="ECO:0000313" key="2">
    <source>
        <dbReference type="Proteomes" id="UP000023561"/>
    </source>
</evidence>
<dbReference type="EMBL" id="BAWO01000012">
    <property type="protein sequence ID" value="GAJ39086.1"/>
    <property type="molecule type" value="Genomic_DNA"/>
</dbReference>
<accession>A0A023DDL4</accession>
<evidence type="ECO:0000313" key="1">
    <source>
        <dbReference type="EMBL" id="GAJ39086.1"/>
    </source>
</evidence>
<reference evidence="1 2" key="1">
    <citation type="submission" date="2014-04" db="EMBL/GenBank/DDBJ databases">
        <title>Whole genome shotgun sequence of Geobacillus caldoxylosilyticus NBRC 107762.</title>
        <authorList>
            <person name="Hosoyama A."/>
            <person name="Hosoyama Y."/>
            <person name="Katano-Makiyama Y."/>
            <person name="Tsuchikane K."/>
            <person name="Ohji S."/>
            <person name="Ichikawa N."/>
            <person name="Yamazoe A."/>
            <person name="Fujita N."/>
        </authorList>
    </citation>
    <scope>NUCLEOTIDE SEQUENCE [LARGE SCALE GENOMIC DNA]</scope>
    <source>
        <strain evidence="1 2">NBRC 107762</strain>
    </source>
</reference>
<dbReference type="Gene3D" id="2.40.240.20">
    <property type="entry name" value="Hypothetical PUA domain-like, domain 1"/>
    <property type="match status" value="1"/>
</dbReference>
<keyword evidence="2" id="KW-1185">Reference proteome</keyword>
<organism evidence="1 2">
    <name type="scientific">Parageobacillus caldoxylosilyticus NBRC 107762</name>
    <dbReference type="NCBI Taxonomy" id="1220594"/>
    <lineage>
        <taxon>Bacteria</taxon>
        <taxon>Bacillati</taxon>
        <taxon>Bacillota</taxon>
        <taxon>Bacilli</taxon>
        <taxon>Bacillales</taxon>
        <taxon>Anoxybacillaceae</taxon>
        <taxon>Saccharococcus</taxon>
    </lineage>
</organism>
<evidence type="ECO:0008006" key="3">
    <source>
        <dbReference type="Google" id="ProtNLM"/>
    </source>
</evidence>
<dbReference type="Pfam" id="PF10763">
    <property type="entry name" value="DUF2584"/>
    <property type="match status" value="1"/>
</dbReference>
<dbReference type="SUPFAM" id="SSF88697">
    <property type="entry name" value="PUA domain-like"/>
    <property type="match status" value="1"/>
</dbReference>
<dbReference type="OrthoDB" id="2361576at2"/>
<dbReference type="GeneID" id="301193551"/>
<gene>
    <name evidence="1" type="ORF">GCA01S_012_00150</name>
</gene>
<dbReference type="AlphaFoldDB" id="A0A023DDL4"/>
<dbReference type="InterPro" id="IPR019699">
    <property type="entry name" value="DUF2584"/>
</dbReference>
<name>A0A023DDL4_9BACL</name>
<dbReference type="Proteomes" id="UP000023561">
    <property type="component" value="Unassembled WGS sequence"/>
</dbReference>
<proteinExistence type="predicted"/>
<protein>
    <recommendedName>
        <fullName evidence="3">DUF2584 domain-containing protein</fullName>
    </recommendedName>
</protein>
<sequence length="80" mass="9155">MGMPLELQTLIVTKGKERRVKDNLFILEKEGYRLYPLDIPLEVRRTLQSEASGQAVVKKLELADNRTIVTYELVALHSTN</sequence>
<dbReference type="InterPro" id="IPR015947">
    <property type="entry name" value="PUA-like_sf"/>
</dbReference>
<comment type="caution">
    <text evidence="1">The sequence shown here is derived from an EMBL/GenBank/DDBJ whole genome shotgun (WGS) entry which is preliminary data.</text>
</comment>
<dbReference type="RefSeq" id="WP_017434887.1">
    <property type="nucleotide sequence ID" value="NZ_BAWO01000012.1"/>
</dbReference>